<dbReference type="AlphaFoldDB" id="A0A4U0WGP6"/>
<feature type="compositionally biased region" description="Basic and acidic residues" evidence="1">
    <location>
        <begin position="70"/>
        <end position="80"/>
    </location>
</feature>
<gene>
    <name evidence="2" type="ORF">B0A55_13354</name>
</gene>
<proteinExistence type="predicted"/>
<name>A0A4U0WGP6_9PEZI</name>
<reference evidence="2 3" key="1">
    <citation type="submission" date="2017-03" db="EMBL/GenBank/DDBJ databases">
        <title>Genomes of endolithic fungi from Antarctica.</title>
        <authorList>
            <person name="Coleine C."/>
            <person name="Masonjones S."/>
            <person name="Stajich J.E."/>
        </authorList>
    </citation>
    <scope>NUCLEOTIDE SEQUENCE [LARGE SCALE GENOMIC DNA]</scope>
    <source>
        <strain evidence="2 3">CCFEE 5184</strain>
    </source>
</reference>
<dbReference type="Proteomes" id="UP000309340">
    <property type="component" value="Unassembled WGS sequence"/>
</dbReference>
<feature type="region of interest" description="Disordered" evidence="1">
    <location>
        <begin position="37"/>
        <end position="80"/>
    </location>
</feature>
<keyword evidence="3" id="KW-1185">Reference proteome</keyword>
<evidence type="ECO:0000313" key="3">
    <source>
        <dbReference type="Proteomes" id="UP000309340"/>
    </source>
</evidence>
<protein>
    <submittedName>
        <fullName evidence="2">Uncharacterized protein</fullName>
    </submittedName>
</protein>
<dbReference type="OrthoDB" id="3921849at2759"/>
<comment type="caution">
    <text evidence="2">The sequence shown here is derived from an EMBL/GenBank/DDBJ whole genome shotgun (WGS) entry which is preliminary data.</text>
</comment>
<sequence length="80" mass="9045">MAPSYWRLDASSLLQPDPYDNIFGPYTRTFDEELALGPLDGVDEQEITSTEIPGRRREGGEGGSNMQRLLRRDTRNDGDK</sequence>
<organism evidence="2 3">
    <name type="scientific">Friedmanniomyces simplex</name>
    <dbReference type="NCBI Taxonomy" id="329884"/>
    <lineage>
        <taxon>Eukaryota</taxon>
        <taxon>Fungi</taxon>
        <taxon>Dikarya</taxon>
        <taxon>Ascomycota</taxon>
        <taxon>Pezizomycotina</taxon>
        <taxon>Dothideomycetes</taxon>
        <taxon>Dothideomycetidae</taxon>
        <taxon>Mycosphaerellales</taxon>
        <taxon>Teratosphaeriaceae</taxon>
        <taxon>Friedmanniomyces</taxon>
    </lineage>
</organism>
<evidence type="ECO:0000256" key="1">
    <source>
        <dbReference type="SAM" id="MobiDB-lite"/>
    </source>
</evidence>
<dbReference type="EMBL" id="NAJQ01001131">
    <property type="protein sequence ID" value="TKA62084.1"/>
    <property type="molecule type" value="Genomic_DNA"/>
</dbReference>
<evidence type="ECO:0000313" key="2">
    <source>
        <dbReference type="EMBL" id="TKA62084.1"/>
    </source>
</evidence>
<accession>A0A4U0WGP6</accession>